<feature type="chain" id="PRO_5038404929" evidence="5">
    <location>
        <begin position="22"/>
        <end position="301"/>
    </location>
</feature>
<evidence type="ECO:0000313" key="6">
    <source>
        <dbReference type="Proteomes" id="UP000504623"/>
    </source>
</evidence>
<gene>
    <name evidence="7" type="primary">LOC102823108</name>
</gene>
<dbReference type="PANTHER" id="PTHR11738:SF181">
    <property type="entry name" value="LEUKOCYTE IMMUNOGLOBULIN-LIKE RECEPTOR SUBFAMILY B MEMBER 4A-RELATED"/>
    <property type="match status" value="1"/>
</dbReference>
<dbReference type="Pfam" id="PF13895">
    <property type="entry name" value="Ig_2"/>
    <property type="match status" value="1"/>
</dbReference>
<keyword evidence="3" id="KW-0393">Immunoglobulin domain</keyword>
<dbReference type="Proteomes" id="UP000504623">
    <property type="component" value="Unplaced"/>
</dbReference>
<name>A0A9B0TXA4_CHRAS</name>
<keyword evidence="2" id="KW-1015">Disulfide bond</keyword>
<dbReference type="Gene3D" id="2.60.40.10">
    <property type="entry name" value="Immunoglobulins"/>
    <property type="match status" value="2"/>
</dbReference>
<sequence length="301" mass="34304">MTTILPSLLCLGSLPKPTIWAEPDSRIMLGQSVTIWCQGSLEAEEYHLYKGGITEPWDRQCPLEPRNKAKFFIQYMTPDYAGQYHCYYLSHTQSAVHSDPLDLMFIGAYMRPTLSVLSSFMDSSGGNVTLQCVSQLGSSMFILYKEREHRQLGRLVSQQRSSGLFQDSFFVDPSIPNNTLTFRCYSFFENNPYLLSSPSDSLELPVSGLKRYLHVLIEVSVLLVLLVLVVLIRHWHWRKHRESDANVTDFHSRAVEQLDNQAVVYAQVCRLLPKQETTTSPSSQLREPPAKPVTYAVLNSY</sequence>
<dbReference type="InterPro" id="IPR013783">
    <property type="entry name" value="Ig-like_fold"/>
</dbReference>
<dbReference type="GO" id="GO:0005886">
    <property type="term" value="C:plasma membrane"/>
    <property type="evidence" value="ECO:0007669"/>
    <property type="project" value="TreeGrafter"/>
</dbReference>
<dbReference type="FunFam" id="2.60.40.10:FF:000049">
    <property type="entry name" value="Leukocyte immunoglobulin-like receptor subfamily B member 1"/>
    <property type="match status" value="2"/>
</dbReference>
<evidence type="ECO:0000256" key="3">
    <source>
        <dbReference type="ARBA" id="ARBA00023319"/>
    </source>
</evidence>
<dbReference type="RefSeq" id="XP_006868369.1">
    <property type="nucleotide sequence ID" value="XM_006868307.1"/>
</dbReference>
<evidence type="ECO:0000313" key="7">
    <source>
        <dbReference type="RefSeq" id="XP_006868369.1"/>
    </source>
</evidence>
<dbReference type="InterPro" id="IPR036179">
    <property type="entry name" value="Ig-like_dom_sf"/>
</dbReference>
<dbReference type="GO" id="GO:0002764">
    <property type="term" value="P:immune response-regulating signaling pathway"/>
    <property type="evidence" value="ECO:0007669"/>
    <property type="project" value="TreeGrafter"/>
</dbReference>
<feature type="signal peptide" evidence="5">
    <location>
        <begin position="1"/>
        <end position="21"/>
    </location>
</feature>
<evidence type="ECO:0000256" key="4">
    <source>
        <dbReference type="SAM" id="Phobius"/>
    </source>
</evidence>
<keyword evidence="4" id="KW-0812">Transmembrane</keyword>
<protein>
    <submittedName>
        <fullName evidence="7">Leukocyte immunoglobulin-like receptor subfamily A member 6-like</fullName>
    </submittedName>
</protein>
<evidence type="ECO:0000256" key="5">
    <source>
        <dbReference type="SAM" id="SignalP"/>
    </source>
</evidence>
<accession>A0A9B0TXA4</accession>
<evidence type="ECO:0000256" key="2">
    <source>
        <dbReference type="ARBA" id="ARBA00023157"/>
    </source>
</evidence>
<keyword evidence="6" id="KW-1185">Reference proteome</keyword>
<organism evidence="6 7">
    <name type="scientific">Chrysochloris asiatica</name>
    <name type="common">Cape golden mole</name>
    <dbReference type="NCBI Taxonomy" id="185453"/>
    <lineage>
        <taxon>Eukaryota</taxon>
        <taxon>Metazoa</taxon>
        <taxon>Chordata</taxon>
        <taxon>Craniata</taxon>
        <taxon>Vertebrata</taxon>
        <taxon>Euteleostomi</taxon>
        <taxon>Mammalia</taxon>
        <taxon>Eutheria</taxon>
        <taxon>Afrotheria</taxon>
        <taxon>Chrysochloridae</taxon>
        <taxon>Chrysochlorinae</taxon>
        <taxon>Chrysochloris</taxon>
    </lineage>
</organism>
<evidence type="ECO:0000256" key="1">
    <source>
        <dbReference type="ARBA" id="ARBA00022729"/>
    </source>
</evidence>
<dbReference type="AlphaFoldDB" id="A0A9B0TXA4"/>
<proteinExistence type="predicted"/>
<reference evidence="7" key="1">
    <citation type="submission" date="2025-08" db="UniProtKB">
        <authorList>
            <consortium name="RefSeq"/>
        </authorList>
    </citation>
    <scope>IDENTIFICATION</scope>
    <source>
        <tissue evidence="7">Spleen</tissue>
    </source>
</reference>
<dbReference type="SUPFAM" id="SSF48726">
    <property type="entry name" value="Immunoglobulin"/>
    <property type="match status" value="2"/>
</dbReference>
<dbReference type="PANTHER" id="PTHR11738">
    <property type="entry name" value="MHC CLASS I NK CELL RECEPTOR"/>
    <property type="match status" value="1"/>
</dbReference>
<feature type="transmembrane region" description="Helical" evidence="4">
    <location>
        <begin position="212"/>
        <end position="232"/>
    </location>
</feature>
<keyword evidence="4" id="KW-1133">Transmembrane helix</keyword>
<dbReference type="OrthoDB" id="9808644at2759"/>
<keyword evidence="4" id="KW-0472">Membrane</keyword>
<keyword evidence="1 5" id="KW-0732">Signal</keyword>
<dbReference type="GeneID" id="102823108"/>
<dbReference type="InterPro" id="IPR050412">
    <property type="entry name" value="Ig-like_Receptors_ImmuneReg"/>
</dbReference>